<keyword evidence="3" id="KW-1185">Reference proteome</keyword>
<organism evidence="2 3">
    <name type="scientific">Candidatus Promineifilum breve</name>
    <dbReference type="NCBI Taxonomy" id="1806508"/>
    <lineage>
        <taxon>Bacteria</taxon>
        <taxon>Bacillati</taxon>
        <taxon>Chloroflexota</taxon>
        <taxon>Ardenticatenia</taxon>
        <taxon>Candidatus Promineifilales</taxon>
        <taxon>Candidatus Promineifilaceae</taxon>
        <taxon>Candidatus Promineifilum</taxon>
    </lineage>
</organism>
<evidence type="ECO:0000256" key="1">
    <source>
        <dbReference type="SAM" id="MobiDB-lite"/>
    </source>
</evidence>
<protein>
    <submittedName>
        <fullName evidence="2">Uncharacterized protein</fullName>
    </submittedName>
</protein>
<sequence>MYQQPTMTRAAYRPEPDRPQRPRFQLAGRRVTQEMFYAAEQGKRGGNRVFFFTLTACGDETDVAPTVCANCLGAECLGLDVVTAGPLRDIPTPTGSSRAAWHAGAWWLVARAMYPCPVCMREIVL</sequence>
<reference evidence="2" key="1">
    <citation type="submission" date="2016-01" db="EMBL/GenBank/DDBJ databases">
        <authorList>
            <person name="Mcilroy J.S."/>
            <person name="Karst M S."/>
            <person name="Albertsen M."/>
        </authorList>
    </citation>
    <scope>NUCLEOTIDE SEQUENCE</scope>
    <source>
        <strain evidence="2">Cfx-K</strain>
    </source>
</reference>
<evidence type="ECO:0000313" key="3">
    <source>
        <dbReference type="Proteomes" id="UP000215027"/>
    </source>
</evidence>
<dbReference type="EMBL" id="LN890655">
    <property type="protein sequence ID" value="CUS05421.2"/>
    <property type="molecule type" value="Genomic_DNA"/>
</dbReference>
<gene>
    <name evidence="2" type="ORF">CFX0092_A3543</name>
</gene>
<feature type="region of interest" description="Disordered" evidence="1">
    <location>
        <begin position="1"/>
        <end position="22"/>
    </location>
</feature>
<evidence type="ECO:0000313" key="2">
    <source>
        <dbReference type="EMBL" id="CUS05421.2"/>
    </source>
</evidence>
<dbReference type="KEGG" id="pbf:CFX0092_A3543"/>
<dbReference type="Proteomes" id="UP000215027">
    <property type="component" value="Chromosome I"/>
</dbReference>
<name>A0A160T4Z0_9CHLR</name>
<dbReference type="AlphaFoldDB" id="A0A160T4Z0"/>
<accession>A0A160T4Z0</accession>
<proteinExistence type="predicted"/>